<sequence>MDATTTLGQDLTQIATENKDAVQKDPYNTFIKHGVPQDSLSQLLAPPQPSNALAASSSGVSVSAHWWGFELKFNESFTQGIITGTEGGSAIAGIIAAAQPELAPVAGIIGGAIALEGVAIKAVDKGKGVHFNLNWAEIAVPPSLPAALIPIAN</sequence>
<protein>
    <submittedName>
        <fullName evidence="1">Uncharacterized protein</fullName>
    </submittedName>
</protein>
<dbReference type="Proteomes" id="UP001320119">
    <property type="component" value="Chromosome"/>
</dbReference>
<proteinExistence type="predicted"/>
<evidence type="ECO:0000313" key="1">
    <source>
        <dbReference type="EMBL" id="BCD99571.1"/>
    </source>
</evidence>
<keyword evidence="2" id="KW-1185">Reference proteome</keyword>
<dbReference type="RefSeq" id="WP_236984837.1">
    <property type="nucleotide sequence ID" value="NZ_AP023086.1"/>
</dbReference>
<organism evidence="1 2">
    <name type="scientific">Marinagarivorans cellulosilyticus</name>
    <dbReference type="NCBI Taxonomy" id="2721545"/>
    <lineage>
        <taxon>Bacteria</taxon>
        <taxon>Pseudomonadati</taxon>
        <taxon>Pseudomonadota</taxon>
        <taxon>Gammaproteobacteria</taxon>
        <taxon>Cellvibrionales</taxon>
        <taxon>Cellvibrionaceae</taxon>
        <taxon>Marinagarivorans</taxon>
    </lineage>
</organism>
<evidence type="ECO:0000313" key="2">
    <source>
        <dbReference type="Proteomes" id="UP001320119"/>
    </source>
</evidence>
<dbReference type="KEGG" id="marq:MARGE09_P3773"/>
<dbReference type="AlphaFoldDB" id="A0AAN2BLZ8"/>
<name>A0AAN2BLZ8_9GAMM</name>
<accession>A0AAN2BLZ8</accession>
<reference evidence="1 2" key="1">
    <citation type="journal article" date="2022" name="IScience">
        <title>An ultrasensitive nanofiber-based assay for enzymatic hydrolysis and deep-sea microbial degradation of cellulose.</title>
        <authorList>
            <person name="Tsudome M."/>
            <person name="Tachioka M."/>
            <person name="Miyazaki M."/>
            <person name="Uchimura K."/>
            <person name="Tsuda M."/>
            <person name="Takaki Y."/>
            <person name="Deguchi S."/>
        </authorList>
    </citation>
    <scope>NUCLEOTIDE SEQUENCE [LARGE SCALE GENOMIC DNA]</scope>
    <source>
        <strain evidence="1 2">GE09</strain>
    </source>
</reference>
<dbReference type="EMBL" id="AP023086">
    <property type="protein sequence ID" value="BCD99571.1"/>
    <property type="molecule type" value="Genomic_DNA"/>
</dbReference>
<gene>
    <name evidence="1" type="ORF">MARGE09_P3773</name>
</gene>